<sequence>MKRGSSVIDMRGRCSAGQRVLACVLIRLALSEAFCCDCGILALDEPTTNLDEDNARSLAEALRALIEARRTIKHFQLIIITHDEQFVRALGGQTLDRFYYVYKDREGAFSVIDERTFDQLFA</sequence>
<dbReference type="GO" id="GO:0030870">
    <property type="term" value="C:Mre11 complex"/>
    <property type="evidence" value="ECO:0007669"/>
    <property type="project" value="TreeGrafter"/>
</dbReference>
<reference evidence="2" key="2">
    <citation type="submission" date="2014-07" db="EMBL/GenBank/DDBJ databases">
        <authorList>
            <person name="Hull J."/>
        </authorList>
    </citation>
    <scope>NUCLEOTIDE SEQUENCE</scope>
</reference>
<keyword evidence="1" id="KW-0732">Signal</keyword>
<dbReference type="InterPro" id="IPR027417">
    <property type="entry name" value="P-loop_NTPase"/>
</dbReference>
<accession>A0A0A9W514</accession>
<dbReference type="PANTHER" id="PTHR18867">
    <property type="entry name" value="RAD50"/>
    <property type="match status" value="1"/>
</dbReference>
<proteinExistence type="predicted"/>
<protein>
    <submittedName>
        <fullName evidence="2">DNA repair protein RAD50</fullName>
    </submittedName>
</protein>
<reference evidence="2" key="1">
    <citation type="journal article" date="2014" name="PLoS ONE">
        <title>Transcriptome-Based Identification of ABC Transporters in the Western Tarnished Plant Bug Lygus hesperus.</title>
        <authorList>
            <person name="Hull J.J."/>
            <person name="Chaney K."/>
            <person name="Geib S.M."/>
            <person name="Fabrick J.A."/>
            <person name="Brent C.S."/>
            <person name="Walsh D."/>
            <person name="Lavine L.C."/>
        </authorList>
    </citation>
    <scope>NUCLEOTIDE SEQUENCE</scope>
</reference>
<dbReference type="GO" id="GO:0043047">
    <property type="term" value="F:single-stranded telomeric DNA binding"/>
    <property type="evidence" value="ECO:0007669"/>
    <property type="project" value="TreeGrafter"/>
</dbReference>
<dbReference type="EMBL" id="GBHO01041108">
    <property type="protein sequence ID" value="JAG02496.1"/>
    <property type="molecule type" value="Transcribed_RNA"/>
</dbReference>
<dbReference type="Gene3D" id="3.40.50.300">
    <property type="entry name" value="P-loop containing nucleotide triphosphate hydrolases"/>
    <property type="match status" value="1"/>
</dbReference>
<dbReference type="Pfam" id="PF13558">
    <property type="entry name" value="SbcC_Walker_B"/>
    <property type="match status" value="1"/>
</dbReference>
<dbReference type="PANTHER" id="PTHR18867:SF12">
    <property type="entry name" value="DNA REPAIR PROTEIN RAD50"/>
    <property type="match status" value="1"/>
</dbReference>
<feature type="chain" id="PRO_5002050410" evidence="1">
    <location>
        <begin position="34"/>
        <end position="122"/>
    </location>
</feature>
<dbReference type="AlphaFoldDB" id="A0A0A9W514"/>
<feature type="signal peptide" evidence="1">
    <location>
        <begin position="1"/>
        <end position="33"/>
    </location>
</feature>
<dbReference type="GO" id="GO:0070192">
    <property type="term" value="P:chromosome organization involved in meiotic cell cycle"/>
    <property type="evidence" value="ECO:0007669"/>
    <property type="project" value="TreeGrafter"/>
</dbReference>
<dbReference type="GO" id="GO:0000794">
    <property type="term" value="C:condensed nuclear chromosome"/>
    <property type="evidence" value="ECO:0007669"/>
    <property type="project" value="TreeGrafter"/>
</dbReference>
<dbReference type="GO" id="GO:0051880">
    <property type="term" value="F:G-quadruplex DNA binding"/>
    <property type="evidence" value="ECO:0007669"/>
    <property type="project" value="TreeGrafter"/>
</dbReference>
<dbReference type="GO" id="GO:0007004">
    <property type="term" value="P:telomere maintenance via telomerase"/>
    <property type="evidence" value="ECO:0007669"/>
    <property type="project" value="TreeGrafter"/>
</dbReference>
<evidence type="ECO:0000313" key="2">
    <source>
        <dbReference type="EMBL" id="JAG02496.1"/>
    </source>
</evidence>
<dbReference type="GO" id="GO:0003691">
    <property type="term" value="F:double-stranded telomeric DNA binding"/>
    <property type="evidence" value="ECO:0007669"/>
    <property type="project" value="TreeGrafter"/>
</dbReference>
<dbReference type="SUPFAM" id="SSF52540">
    <property type="entry name" value="P-loop containing nucleoside triphosphate hydrolases"/>
    <property type="match status" value="1"/>
</dbReference>
<organism evidence="2">
    <name type="scientific">Lygus hesperus</name>
    <name type="common">Western plant bug</name>
    <dbReference type="NCBI Taxonomy" id="30085"/>
    <lineage>
        <taxon>Eukaryota</taxon>
        <taxon>Metazoa</taxon>
        <taxon>Ecdysozoa</taxon>
        <taxon>Arthropoda</taxon>
        <taxon>Hexapoda</taxon>
        <taxon>Insecta</taxon>
        <taxon>Pterygota</taxon>
        <taxon>Neoptera</taxon>
        <taxon>Paraneoptera</taxon>
        <taxon>Hemiptera</taxon>
        <taxon>Heteroptera</taxon>
        <taxon>Panheteroptera</taxon>
        <taxon>Cimicomorpha</taxon>
        <taxon>Miridae</taxon>
        <taxon>Mirini</taxon>
        <taxon>Lygus</taxon>
    </lineage>
</organism>
<name>A0A0A9W514_LYGHE</name>
<evidence type="ECO:0000256" key="1">
    <source>
        <dbReference type="SAM" id="SignalP"/>
    </source>
</evidence>
<dbReference type="GO" id="GO:0000722">
    <property type="term" value="P:telomere maintenance via recombination"/>
    <property type="evidence" value="ECO:0007669"/>
    <property type="project" value="TreeGrafter"/>
</dbReference>
<dbReference type="GO" id="GO:0006302">
    <property type="term" value="P:double-strand break repair"/>
    <property type="evidence" value="ECO:0007669"/>
    <property type="project" value="TreeGrafter"/>
</dbReference>
<gene>
    <name evidence="2" type="primary">rad50</name>
    <name evidence="2" type="ORF">CM83_13518</name>
</gene>